<accession>A0A2G2VFY8</accession>
<name>A0A2G2VFY8_CAPBA</name>
<evidence type="ECO:0000313" key="2">
    <source>
        <dbReference type="EMBL" id="PHT31901.1"/>
    </source>
</evidence>
<organism evidence="2 3">
    <name type="scientific">Capsicum baccatum</name>
    <name type="common">Peruvian pepper</name>
    <dbReference type="NCBI Taxonomy" id="33114"/>
    <lineage>
        <taxon>Eukaryota</taxon>
        <taxon>Viridiplantae</taxon>
        <taxon>Streptophyta</taxon>
        <taxon>Embryophyta</taxon>
        <taxon>Tracheophyta</taxon>
        <taxon>Spermatophyta</taxon>
        <taxon>Magnoliopsida</taxon>
        <taxon>eudicotyledons</taxon>
        <taxon>Gunneridae</taxon>
        <taxon>Pentapetalae</taxon>
        <taxon>asterids</taxon>
        <taxon>lamiids</taxon>
        <taxon>Solanales</taxon>
        <taxon>Solanaceae</taxon>
        <taxon>Solanoideae</taxon>
        <taxon>Capsiceae</taxon>
        <taxon>Capsicum</taxon>
    </lineage>
</organism>
<dbReference type="Proteomes" id="UP000224567">
    <property type="component" value="Unassembled WGS sequence"/>
</dbReference>
<gene>
    <name evidence="2" type="ORF">CQW23_28238</name>
</gene>
<protein>
    <submittedName>
        <fullName evidence="2">Uncharacterized protein</fullName>
    </submittedName>
</protein>
<sequence length="191" mass="21452">MNVEHEDDEDYEETMSALTGIGSYSHTPKQPNLDLKNQPSPIAKTFIEEPPELESKKLPNYLKHACLESGNTLPVSMANDLSEQHVKALISALKRYMRAMGRKIDDIIGIPPGICTMAPKDKKSNHFIKRPEKGKKRARLGSHERRRIHLGEIPNSGCSSIGNWVTKKVARFSFYATTEFSRVVNAALNYS</sequence>
<feature type="region of interest" description="Disordered" evidence="1">
    <location>
        <begin position="1"/>
        <end position="38"/>
    </location>
</feature>
<dbReference type="AlphaFoldDB" id="A0A2G2VFY8"/>
<reference evidence="2 3" key="1">
    <citation type="journal article" date="2017" name="Genome Biol.">
        <title>New reference genome sequences of hot pepper reveal the massive evolution of plant disease-resistance genes by retroduplication.</title>
        <authorList>
            <person name="Kim S."/>
            <person name="Park J."/>
            <person name="Yeom S.I."/>
            <person name="Kim Y.M."/>
            <person name="Seo E."/>
            <person name="Kim K.T."/>
            <person name="Kim M.S."/>
            <person name="Lee J.M."/>
            <person name="Cheong K."/>
            <person name="Shin H.S."/>
            <person name="Kim S.B."/>
            <person name="Han K."/>
            <person name="Lee J."/>
            <person name="Park M."/>
            <person name="Lee H.A."/>
            <person name="Lee H.Y."/>
            <person name="Lee Y."/>
            <person name="Oh S."/>
            <person name="Lee J.H."/>
            <person name="Choi E."/>
            <person name="Choi E."/>
            <person name="Lee S.E."/>
            <person name="Jeon J."/>
            <person name="Kim H."/>
            <person name="Choi G."/>
            <person name="Song H."/>
            <person name="Lee J."/>
            <person name="Lee S.C."/>
            <person name="Kwon J.K."/>
            <person name="Lee H.Y."/>
            <person name="Koo N."/>
            <person name="Hong Y."/>
            <person name="Kim R.W."/>
            <person name="Kang W.H."/>
            <person name="Huh J.H."/>
            <person name="Kang B.C."/>
            <person name="Yang T.J."/>
            <person name="Lee Y.H."/>
            <person name="Bennetzen J.L."/>
            <person name="Choi D."/>
        </authorList>
    </citation>
    <scope>NUCLEOTIDE SEQUENCE [LARGE SCALE GENOMIC DNA]</scope>
    <source>
        <strain evidence="3">cv. PBC81</strain>
    </source>
</reference>
<reference evidence="3" key="2">
    <citation type="journal article" date="2017" name="J. Anim. Genet.">
        <title>Multiple reference genome sequences of hot pepper reveal the massive evolution of plant disease resistance genes by retroduplication.</title>
        <authorList>
            <person name="Kim S."/>
            <person name="Park J."/>
            <person name="Yeom S.-I."/>
            <person name="Kim Y.-M."/>
            <person name="Seo E."/>
            <person name="Kim K.-T."/>
            <person name="Kim M.-S."/>
            <person name="Lee J.M."/>
            <person name="Cheong K."/>
            <person name="Shin H.-S."/>
            <person name="Kim S.-B."/>
            <person name="Han K."/>
            <person name="Lee J."/>
            <person name="Park M."/>
            <person name="Lee H.-A."/>
            <person name="Lee H.-Y."/>
            <person name="Lee Y."/>
            <person name="Oh S."/>
            <person name="Lee J.H."/>
            <person name="Choi E."/>
            <person name="Choi E."/>
            <person name="Lee S.E."/>
            <person name="Jeon J."/>
            <person name="Kim H."/>
            <person name="Choi G."/>
            <person name="Song H."/>
            <person name="Lee J."/>
            <person name="Lee S.-C."/>
            <person name="Kwon J.-K."/>
            <person name="Lee H.-Y."/>
            <person name="Koo N."/>
            <person name="Hong Y."/>
            <person name="Kim R.W."/>
            <person name="Kang W.-H."/>
            <person name="Huh J.H."/>
            <person name="Kang B.-C."/>
            <person name="Yang T.-J."/>
            <person name="Lee Y.-H."/>
            <person name="Bennetzen J.L."/>
            <person name="Choi D."/>
        </authorList>
    </citation>
    <scope>NUCLEOTIDE SEQUENCE [LARGE SCALE GENOMIC DNA]</scope>
    <source>
        <strain evidence="3">cv. PBC81</strain>
    </source>
</reference>
<feature type="compositionally biased region" description="Polar residues" evidence="1">
    <location>
        <begin position="22"/>
        <end position="38"/>
    </location>
</feature>
<dbReference type="EMBL" id="MLFT02000012">
    <property type="protein sequence ID" value="PHT31901.1"/>
    <property type="molecule type" value="Genomic_DNA"/>
</dbReference>
<keyword evidence="3" id="KW-1185">Reference proteome</keyword>
<comment type="caution">
    <text evidence="2">The sequence shown here is derived from an EMBL/GenBank/DDBJ whole genome shotgun (WGS) entry which is preliminary data.</text>
</comment>
<dbReference type="OrthoDB" id="1306327at2759"/>
<evidence type="ECO:0000256" key="1">
    <source>
        <dbReference type="SAM" id="MobiDB-lite"/>
    </source>
</evidence>
<proteinExistence type="predicted"/>
<feature type="compositionally biased region" description="Acidic residues" evidence="1">
    <location>
        <begin position="1"/>
        <end position="13"/>
    </location>
</feature>
<evidence type="ECO:0000313" key="3">
    <source>
        <dbReference type="Proteomes" id="UP000224567"/>
    </source>
</evidence>